<comment type="caution">
    <text evidence="1">The sequence shown here is derived from an EMBL/GenBank/DDBJ whole genome shotgun (WGS) entry which is preliminary data.</text>
</comment>
<evidence type="ECO:0000313" key="1">
    <source>
        <dbReference type="EMBL" id="KAK1321024.1"/>
    </source>
</evidence>
<name>A0AAV9F724_ACOCL</name>
<sequence length="101" mass="11828">MGSPSRSMMWMPLEFRSHCHSFAVIDHRVYVCDIHTCHVSHFDVVQVVPTSHGEAFKKNNCDKNKFQSTNMFHRQAFVGKFIYNGQWVMPRPRTGAHRTFD</sequence>
<accession>A0AAV9F724</accession>
<keyword evidence="2" id="KW-1185">Reference proteome</keyword>
<dbReference type="EMBL" id="JAUJYO010000003">
    <property type="protein sequence ID" value="KAK1321024.1"/>
    <property type="molecule type" value="Genomic_DNA"/>
</dbReference>
<proteinExistence type="predicted"/>
<evidence type="ECO:0000313" key="2">
    <source>
        <dbReference type="Proteomes" id="UP001180020"/>
    </source>
</evidence>
<reference evidence="1" key="1">
    <citation type="journal article" date="2023" name="Nat. Commun.">
        <title>Diploid and tetraploid genomes of Acorus and the evolution of monocots.</title>
        <authorList>
            <person name="Ma L."/>
            <person name="Liu K.W."/>
            <person name="Li Z."/>
            <person name="Hsiao Y.Y."/>
            <person name="Qi Y."/>
            <person name="Fu T."/>
            <person name="Tang G.D."/>
            <person name="Zhang D."/>
            <person name="Sun W.H."/>
            <person name="Liu D.K."/>
            <person name="Li Y."/>
            <person name="Chen G.Z."/>
            <person name="Liu X.D."/>
            <person name="Liao X.Y."/>
            <person name="Jiang Y.T."/>
            <person name="Yu X."/>
            <person name="Hao Y."/>
            <person name="Huang J."/>
            <person name="Zhao X.W."/>
            <person name="Ke S."/>
            <person name="Chen Y.Y."/>
            <person name="Wu W.L."/>
            <person name="Hsu J.L."/>
            <person name="Lin Y.F."/>
            <person name="Huang M.D."/>
            <person name="Li C.Y."/>
            <person name="Huang L."/>
            <person name="Wang Z.W."/>
            <person name="Zhao X."/>
            <person name="Zhong W.Y."/>
            <person name="Peng D.H."/>
            <person name="Ahmad S."/>
            <person name="Lan S."/>
            <person name="Zhang J.S."/>
            <person name="Tsai W.C."/>
            <person name="Van de Peer Y."/>
            <person name="Liu Z.J."/>
        </authorList>
    </citation>
    <scope>NUCLEOTIDE SEQUENCE</scope>
    <source>
        <strain evidence="1">CP</strain>
    </source>
</reference>
<dbReference type="Proteomes" id="UP001180020">
    <property type="component" value="Unassembled WGS sequence"/>
</dbReference>
<organism evidence="1 2">
    <name type="scientific">Acorus calamus</name>
    <name type="common">Sweet flag</name>
    <dbReference type="NCBI Taxonomy" id="4465"/>
    <lineage>
        <taxon>Eukaryota</taxon>
        <taxon>Viridiplantae</taxon>
        <taxon>Streptophyta</taxon>
        <taxon>Embryophyta</taxon>
        <taxon>Tracheophyta</taxon>
        <taxon>Spermatophyta</taxon>
        <taxon>Magnoliopsida</taxon>
        <taxon>Liliopsida</taxon>
        <taxon>Acoraceae</taxon>
        <taxon>Acorus</taxon>
    </lineage>
</organism>
<reference evidence="1" key="2">
    <citation type="submission" date="2023-06" db="EMBL/GenBank/DDBJ databases">
        <authorList>
            <person name="Ma L."/>
            <person name="Liu K.-W."/>
            <person name="Li Z."/>
            <person name="Hsiao Y.-Y."/>
            <person name="Qi Y."/>
            <person name="Fu T."/>
            <person name="Tang G."/>
            <person name="Zhang D."/>
            <person name="Sun W.-H."/>
            <person name="Liu D.-K."/>
            <person name="Li Y."/>
            <person name="Chen G.-Z."/>
            <person name="Liu X.-D."/>
            <person name="Liao X.-Y."/>
            <person name="Jiang Y.-T."/>
            <person name="Yu X."/>
            <person name="Hao Y."/>
            <person name="Huang J."/>
            <person name="Zhao X.-W."/>
            <person name="Ke S."/>
            <person name="Chen Y.-Y."/>
            <person name="Wu W.-L."/>
            <person name="Hsu J.-L."/>
            <person name="Lin Y.-F."/>
            <person name="Huang M.-D."/>
            <person name="Li C.-Y."/>
            <person name="Huang L."/>
            <person name="Wang Z.-W."/>
            <person name="Zhao X."/>
            <person name="Zhong W.-Y."/>
            <person name="Peng D.-H."/>
            <person name="Ahmad S."/>
            <person name="Lan S."/>
            <person name="Zhang J.-S."/>
            <person name="Tsai W.-C."/>
            <person name="Van De Peer Y."/>
            <person name="Liu Z.-J."/>
        </authorList>
    </citation>
    <scope>NUCLEOTIDE SEQUENCE</scope>
    <source>
        <strain evidence="1">CP</strain>
        <tissue evidence="1">Leaves</tissue>
    </source>
</reference>
<dbReference type="AlphaFoldDB" id="A0AAV9F724"/>
<gene>
    <name evidence="1" type="ORF">QJS10_CPA03g01560</name>
</gene>
<protein>
    <submittedName>
        <fullName evidence="1">Uncharacterized protein</fullName>
    </submittedName>
</protein>